<sequence>MSVATLAIATALLLLIPLVAMQFTSEVVWSASDFIVAGVLLFGTGLAYLLITKKDQRLIYRSASAVALGSALFLVWSNLAVGIIGSENNSINLLYFVVIAIGITGASTSRFQPLKLAFTLYAMAGSQLLITVIALLTGMQDLPGSSISEIVAVNGLFIMLFIISALLFGKAARDQKPDQANMSQNP</sequence>
<proteinExistence type="predicted"/>
<reference evidence="2 3" key="1">
    <citation type="submission" date="2018-05" db="EMBL/GenBank/DDBJ databases">
        <title>Rhodohalobacter halophilus gen. nov., sp. nov., a moderately halophilic member of the family Balneolaceae.</title>
        <authorList>
            <person name="Liu Z.-W."/>
        </authorList>
    </citation>
    <scope>NUCLEOTIDE SEQUENCE [LARGE SCALE GENOMIC DNA]</scope>
    <source>
        <strain evidence="2 3">8A47</strain>
    </source>
</reference>
<dbReference type="Proteomes" id="UP000245533">
    <property type="component" value="Unassembled WGS sequence"/>
</dbReference>
<accession>A0A316TM83</accession>
<evidence type="ECO:0000313" key="2">
    <source>
        <dbReference type="EMBL" id="PWN05697.1"/>
    </source>
</evidence>
<organism evidence="2 3">
    <name type="scientific">Rhodohalobacter mucosus</name>
    <dbReference type="NCBI Taxonomy" id="2079485"/>
    <lineage>
        <taxon>Bacteria</taxon>
        <taxon>Pseudomonadati</taxon>
        <taxon>Balneolota</taxon>
        <taxon>Balneolia</taxon>
        <taxon>Balneolales</taxon>
        <taxon>Balneolaceae</taxon>
        <taxon>Rhodohalobacter</taxon>
    </lineage>
</organism>
<name>A0A316TM83_9BACT</name>
<protein>
    <submittedName>
        <fullName evidence="2">Uncharacterized protein</fullName>
    </submittedName>
</protein>
<keyword evidence="1" id="KW-0812">Transmembrane</keyword>
<keyword evidence="1" id="KW-1133">Transmembrane helix</keyword>
<dbReference type="EMBL" id="QGGB01000009">
    <property type="protein sequence ID" value="PWN05697.1"/>
    <property type="molecule type" value="Genomic_DNA"/>
</dbReference>
<gene>
    <name evidence="2" type="ORF">DDZ15_14015</name>
</gene>
<feature type="transmembrane region" description="Helical" evidence="1">
    <location>
        <begin position="31"/>
        <end position="51"/>
    </location>
</feature>
<feature type="transmembrane region" description="Helical" evidence="1">
    <location>
        <begin position="150"/>
        <end position="169"/>
    </location>
</feature>
<keyword evidence="1" id="KW-0472">Membrane</keyword>
<evidence type="ECO:0000256" key="1">
    <source>
        <dbReference type="SAM" id="Phobius"/>
    </source>
</evidence>
<keyword evidence="3" id="KW-1185">Reference proteome</keyword>
<feature type="transmembrane region" description="Helical" evidence="1">
    <location>
        <begin position="118"/>
        <end position="138"/>
    </location>
</feature>
<comment type="caution">
    <text evidence="2">The sequence shown here is derived from an EMBL/GenBank/DDBJ whole genome shotgun (WGS) entry which is preliminary data.</text>
</comment>
<dbReference type="AlphaFoldDB" id="A0A316TM83"/>
<feature type="transmembrane region" description="Helical" evidence="1">
    <location>
        <begin position="63"/>
        <end position="84"/>
    </location>
</feature>
<feature type="transmembrane region" description="Helical" evidence="1">
    <location>
        <begin position="90"/>
        <end position="106"/>
    </location>
</feature>
<evidence type="ECO:0000313" key="3">
    <source>
        <dbReference type="Proteomes" id="UP000245533"/>
    </source>
</evidence>